<dbReference type="EMBL" id="SUYC01000003">
    <property type="protein sequence ID" value="MBE6269915.1"/>
    <property type="molecule type" value="Genomic_DNA"/>
</dbReference>
<accession>A0A9D5SAR6</accession>
<protein>
    <submittedName>
        <fullName evidence="1">Uncharacterized protein</fullName>
    </submittedName>
</protein>
<proteinExistence type="predicted"/>
<comment type="caution">
    <text evidence="1">The sequence shown here is derived from an EMBL/GenBank/DDBJ whole genome shotgun (WGS) entry which is preliminary data.</text>
</comment>
<evidence type="ECO:0000313" key="1">
    <source>
        <dbReference type="EMBL" id="MBE6269915.1"/>
    </source>
</evidence>
<organism evidence="1 2">
    <name type="scientific">Xylanibacter ruminicola</name>
    <name type="common">Prevotella ruminicola</name>
    <dbReference type="NCBI Taxonomy" id="839"/>
    <lineage>
        <taxon>Bacteria</taxon>
        <taxon>Pseudomonadati</taxon>
        <taxon>Bacteroidota</taxon>
        <taxon>Bacteroidia</taxon>
        <taxon>Bacteroidales</taxon>
        <taxon>Prevotellaceae</taxon>
        <taxon>Xylanibacter</taxon>
    </lineage>
</organism>
<reference evidence="1" key="1">
    <citation type="submission" date="2019-04" db="EMBL/GenBank/DDBJ databases">
        <title>Evolution of Biomass-Degrading Anaerobic Consortia Revealed by Metagenomics.</title>
        <authorList>
            <person name="Peng X."/>
        </authorList>
    </citation>
    <scope>NUCLEOTIDE SEQUENCE</scope>
    <source>
        <strain evidence="1">SIG140</strain>
    </source>
</reference>
<name>A0A9D5SAR6_XYLRU</name>
<dbReference type="Proteomes" id="UP000806522">
    <property type="component" value="Unassembled WGS sequence"/>
</dbReference>
<gene>
    <name evidence="1" type="ORF">E7101_03085</name>
</gene>
<dbReference type="AlphaFoldDB" id="A0A9D5SAR6"/>
<evidence type="ECO:0000313" key="2">
    <source>
        <dbReference type="Proteomes" id="UP000806522"/>
    </source>
</evidence>
<sequence length="298" mass="34764">MDFNKYPVLKFMYSLDNRDYPSSMKRYYNPKYKFYRFLFRYEKKGISFVEEPSVETRTPDDVLDMLYMLKNNCRKPIVLSKKFFTVMEKSEDAFSPFHNIILQECEGECGVVHAPYLEMGAILLYAVEHETLSIWVVLNHKKDDKHIVAPSCYISVSPQDNKKGVGHQLSIDYIPLLDGCSEAPVGLYTHAFTILTYLCLRKWAEVEIAEIKTLIKKEVKKQKKTVVVTEEGLSYFTFDSKWYTEVCNNNDFNVSGHFRLQPYGDGSRKLIYINEFVKHGYHRKASIDKVKDGELSIE</sequence>